<keyword evidence="2 4" id="KW-0560">Oxidoreductase</keyword>
<dbReference type="AlphaFoldDB" id="A0A7W7NVZ5"/>
<dbReference type="InterPro" id="IPR002347">
    <property type="entry name" value="SDR_fam"/>
</dbReference>
<dbReference type="InterPro" id="IPR020904">
    <property type="entry name" value="Sc_DH/Rdtase_CS"/>
</dbReference>
<dbReference type="EMBL" id="JACHLR010000008">
    <property type="protein sequence ID" value="MBB4858816.1"/>
    <property type="molecule type" value="Genomic_DNA"/>
</dbReference>
<evidence type="ECO:0000256" key="1">
    <source>
        <dbReference type="ARBA" id="ARBA00006484"/>
    </source>
</evidence>
<dbReference type="InterPro" id="IPR057326">
    <property type="entry name" value="KR_dom"/>
</dbReference>
<dbReference type="PANTHER" id="PTHR43639">
    <property type="entry name" value="OXIDOREDUCTASE, SHORT-CHAIN DEHYDROGENASE/REDUCTASE FAMILY (AFU_ORTHOLOGUE AFUA_5G02870)"/>
    <property type="match status" value="1"/>
</dbReference>
<dbReference type="PRINTS" id="PR00081">
    <property type="entry name" value="GDHRDH"/>
</dbReference>
<evidence type="ECO:0000313" key="5">
    <source>
        <dbReference type="Proteomes" id="UP000555448"/>
    </source>
</evidence>
<dbReference type="RefSeq" id="WP_184244849.1">
    <property type="nucleotide sequence ID" value="NZ_JACHLR010000008.1"/>
</dbReference>
<dbReference type="PANTHER" id="PTHR43639:SF1">
    <property type="entry name" value="SHORT-CHAIN DEHYDROGENASE_REDUCTASE FAMILY PROTEIN"/>
    <property type="match status" value="1"/>
</dbReference>
<reference evidence="4 5" key="1">
    <citation type="submission" date="2020-08" db="EMBL/GenBank/DDBJ databases">
        <title>Functional genomics of gut bacteria from endangered species of beetles.</title>
        <authorList>
            <person name="Carlos-Shanley C."/>
        </authorList>
    </citation>
    <scope>NUCLEOTIDE SEQUENCE [LARGE SCALE GENOMIC DNA]</scope>
    <source>
        <strain evidence="4 5">S00245</strain>
    </source>
</reference>
<dbReference type="SMART" id="SM00822">
    <property type="entry name" value="PKS_KR"/>
    <property type="match status" value="1"/>
</dbReference>
<dbReference type="GO" id="GO:0004316">
    <property type="term" value="F:3-oxoacyl-[acyl-carrier-protein] reductase (NADPH) activity"/>
    <property type="evidence" value="ECO:0007669"/>
    <property type="project" value="UniProtKB-EC"/>
</dbReference>
<name>A0A7W7NVZ5_9SPHN</name>
<dbReference type="Proteomes" id="UP000555448">
    <property type="component" value="Unassembled WGS sequence"/>
</dbReference>
<keyword evidence="5" id="KW-1185">Reference proteome</keyword>
<evidence type="ECO:0000313" key="4">
    <source>
        <dbReference type="EMBL" id="MBB4858816.1"/>
    </source>
</evidence>
<dbReference type="InterPro" id="IPR036291">
    <property type="entry name" value="NAD(P)-bd_dom_sf"/>
</dbReference>
<dbReference type="SUPFAM" id="SSF51735">
    <property type="entry name" value="NAD(P)-binding Rossmann-fold domains"/>
    <property type="match status" value="1"/>
</dbReference>
<dbReference type="FunFam" id="3.40.50.720:FF:000084">
    <property type="entry name" value="Short-chain dehydrogenase reductase"/>
    <property type="match status" value="1"/>
</dbReference>
<comment type="similarity">
    <text evidence="1">Belongs to the short-chain dehydrogenases/reductases (SDR) family.</text>
</comment>
<sequence>MGNLTGKVALVTGSGRGIGREVALRLAEDGASIIAHYSGTKAGAEEVVQQIQANGGTAVAYQADICKRDEIVRMFQQIDERPGVLDIVVNNSGVMTTSNFGDLSTEQVDLVFGVNVFGPLYIVDEAIKRIRDGGRIINFSSSVAKYPLASAGIYSAAKKALESFTESWARALAPRNITVNAIVPGAVSPGMMDASPQYLPHMIAASPFGRIGKATEIASIVSFLASEEASWVTGGQILANGAANT</sequence>
<protein>
    <submittedName>
        <fullName evidence="4">3-oxoacyl-[acyl-carrier protein] reductase</fullName>
        <ecNumber evidence="4">1.1.1.100</ecNumber>
    </submittedName>
</protein>
<dbReference type="PRINTS" id="PR00080">
    <property type="entry name" value="SDRFAMILY"/>
</dbReference>
<organism evidence="4 5">
    <name type="scientific">Novosphingobium chloroacetimidivorans</name>
    <dbReference type="NCBI Taxonomy" id="1428314"/>
    <lineage>
        <taxon>Bacteria</taxon>
        <taxon>Pseudomonadati</taxon>
        <taxon>Pseudomonadota</taxon>
        <taxon>Alphaproteobacteria</taxon>
        <taxon>Sphingomonadales</taxon>
        <taxon>Sphingomonadaceae</taxon>
        <taxon>Novosphingobium</taxon>
    </lineage>
</organism>
<evidence type="ECO:0000259" key="3">
    <source>
        <dbReference type="SMART" id="SM00822"/>
    </source>
</evidence>
<dbReference type="PROSITE" id="PS00061">
    <property type="entry name" value="ADH_SHORT"/>
    <property type="match status" value="1"/>
</dbReference>
<dbReference type="Gene3D" id="3.40.50.720">
    <property type="entry name" value="NAD(P)-binding Rossmann-like Domain"/>
    <property type="match status" value="1"/>
</dbReference>
<dbReference type="EC" id="1.1.1.100" evidence="4"/>
<feature type="domain" description="Ketoreductase" evidence="3">
    <location>
        <begin position="7"/>
        <end position="185"/>
    </location>
</feature>
<gene>
    <name evidence="4" type="ORF">HNO88_002142</name>
</gene>
<dbReference type="Pfam" id="PF13561">
    <property type="entry name" value="adh_short_C2"/>
    <property type="match status" value="1"/>
</dbReference>
<evidence type="ECO:0000256" key="2">
    <source>
        <dbReference type="ARBA" id="ARBA00023002"/>
    </source>
</evidence>
<comment type="caution">
    <text evidence="4">The sequence shown here is derived from an EMBL/GenBank/DDBJ whole genome shotgun (WGS) entry which is preliminary data.</text>
</comment>
<accession>A0A7W7NVZ5</accession>
<proteinExistence type="inferred from homology"/>